<comment type="caution">
    <text evidence="9">The sequence shown here is derived from an EMBL/GenBank/DDBJ whole genome shotgun (WGS) entry which is preliminary data.</text>
</comment>
<feature type="transmembrane region" description="Helical" evidence="7">
    <location>
        <begin position="274"/>
        <end position="291"/>
    </location>
</feature>
<reference evidence="10" key="1">
    <citation type="journal article" date="2019" name="Int. J. Syst. Evol. Microbiol.">
        <title>The Global Catalogue of Microorganisms (GCM) 10K type strain sequencing project: providing services to taxonomists for standard genome sequencing and annotation.</title>
        <authorList>
            <consortium name="The Broad Institute Genomics Platform"/>
            <consortium name="The Broad Institute Genome Sequencing Center for Infectious Disease"/>
            <person name="Wu L."/>
            <person name="Ma J."/>
        </authorList>
    </citation>
    <scope>NUCLEOTIDE SEQUENCE [LARGE SCALE GENOMIC DNA]</scope>
    <source>
        <strain evidence="10">KCTC 33676</strain>
    </source>
</reference>
<proteinExistence type="predicted"/>
<keyword evidence="3" id="KW-1003">Cell membrane</keyword>
<evidence type="ECO:0000256" key="3">
    <source>
        <dbReference type="ARBA" id="ARBA00022475"/>
    </source>
</evidence>
<keyword evidence="2" id="KW-0813">Transport</keyword>
<dbReference type="PROSITE" id="PS50850">
    <property type="entry name" value="MFS"/>
    <property type="match status" value="1"/>
</dbReference>
<evidence type="ECO:0000256" key="5">
    <source>
        <dbReference type="ARBA" id="ARBA00022989"/>
    </source>
</evidence>
<evidence type="ECO:0000313" key="9">
    <source>
        <dbReference type="EMBL" id="MFD2673127.1"/>
    </source>
</evidence>
<dbReference type="InterPro" id="IPR020846">
    <property type="entry name" value="MFS_dom"/>
</dbReference>
<feature type="transmembrane region" description="Helical" evidence="7">
    <location>
        <begin position="76"/>
        <end position="94"/>
    </location>
</feature>
<keyword evidence="10" id="KW-1185">Reference proteome</keyword>
<evidence type="ECO:0000259" key="8">
    <source>
        <dbReference type="PROSITE" id="PS50850"/>
    </source>
</evidence>
<evidence type="ECO:0000256" key="1">
    <source>
        <dbReference type="ARBA" id="ARBA00004651"/>
    </source>
</evidence>
<comment type="subcellular location">
    <subcellularLocation>
        <location evidence="1">Cell membrane</location>
        <topology evidence="1">Multi-pass membrane protein</topology>
    </subcellularLocation>
</comment>
<evidence type="ECO:0000256" key="6">
    <source>
        <dbReference type="ARBA" id="ARBA00023136"/>
    </source>
</evidence>
<feature type="transmembrane region" description="Helical" evidence="7">
    <location>
        <begin position="47"/>
        <end position="64"/>
    </location>
</feature>
<dbReference type="InterPro" id="IPR005829">
    <property type="entry name" value="Sugar_transporter_CS"/>
</dbReference>
<accession>A0ABW5RDI3</accession>
<dbReference type="PANTHER" id="PTHR23521:SF2">
    <property type="entry name" value="TRANSPORTER MFS SUPERFAMILY"/>
    <property type="match status" value="1"/>
</dbReference>
<evidence type="ECO:0000256" key="7">
    <source>
        <dbReference type="SAM" id="Phobius"/>
    </source>
</evidence>
<evidence type="ECO:0000256" key="2">
    <source>
        <dbReference type="ARBA" id="ARBA00022448"/>
    </source>
</evidence>
<dbReference type="Proteomes" id="UP001597497">
    <property type="component" value="Unassembled WGS sequence"/>
</dbReference>
<feature type="transmembrane region" description="Helical" evidence="7">
    <location>
        <begin position="297"/>
        <end position="320"/>
    </location>
</feature>
<feature type="transmembrane region" description="Helical" evidence="7">
    <location>
        <begin position="12"/>
        <end position="35"/>
    </location>
</feature>
<dbReference type="RefSeq" id="WP_379930684.1">
    <property type="nucleotide sequence ID" value="NZ_JBHUMM010000043.1"/>
</dbReference>
<dbReference type="InterPro" id="IPR011701">
    <property type="entry name" value="MFS"/>
</dbReference>
<name>A0ABW5RDI3_9BACL</name>
<keyword evidence="4 7" id="KW-0812">Transmembrane</keyword>
<feature type="transmembrane region" description="Helical" evidence="7">
    <location>
        <begin position="357"/>
        <end position="380"/>
    </location>
</feature>
<keyword evidence="5 7" id="KW-1133">Transmembrane helix</keyword>
<dbReference type="Gene3D" id="1.20.1250.20">
    <property type="entry name" value="MFS general substrate transporter like domains"/>
    <property type="match status" value="2"/>
</dbReference>
<dbReference type="InterPro" id="IPR047200">
    <property type="entry name" value="MFS_YcaD-like"/>
</dbReference>
<dbReference type="EMBL" id="JBHUMM010000043">
    <property type="protein sequence ID" value="MFD2673127.1"/>
    <property type="molecule type" value="Genomic_DNA"/>
</dbReference>
<keyword evidence="6 7" id="KW-0472">Membrane</keyword>
<dbReference type="Pfam" id="PF07690">
    <property type="entry name" value="MFS_1"/>
    <property type="match status" value="1"/>
</dbReference>
<feature type="transmembrane region" description="Helical" evidence="7">
    <location>
        <begin position="135"/>
        <end position="153"/>
    </location>
</feature>
<feature type="transmembrane region" description="Helical" evidence="7">
    <location>
        <begin position="201"/>
        <end position="222"/>
    </location>
</feature>
<evidence type="ECO:0000313" key="10">
    <source>
        <dbReference type="Proteomes" id="UP001597497"/>
    </source>
</evidence>
<dbReference type="PANTHER" id="PTHR23521">
    <property type="entry name" value="TRANSPORTER MFS SUPERFAMILY"/>
    <property type="match status" value="1"/>
</dbReference>
<dbReference type="SUPFAM" id="SSF103473">
    <property type="entry name" value="MFS general substrate transporter"/>
    <property type="match status" value="1"/>
</dbReference>
<organism evidence="9 10">
    <name type="scientific">Marinicrinis sediminis</name>
    <dbReference type="NCBI Taxonomy" id="1652465"/>
    <lineage>
        <taxon>Bacteria</taxon>
        <taxon>Bacillati</taxon>
        <taxon>Bacillota</taxon>
        <taxon>Bacilli</taxon>
        <taxon>Bacillales</taxon>
        <taxon>Paenibacillaceae</taxon>
    </lineage>
</organism>
<feature type="domain" description="Major facilitator superfamily (MFS) profile" evidence="8">
    <location>
        <begin position="10"/>
        <end position="386"/>
    </location>
</feature>
<feature type="transmembrane region" description="Helical" evidence="7">
    <location>
        <begin position="159"/>
        <end position="181"/>
    </location>
</feature>
<feature type="transmembrane region" description="Helical" evidence="7">
    <location>
        <begin position="242"/>
        <end position="262"/>
    </location>
</feature>
<sequence>MTTHSLTPSRIIILIVAVVFTGMSQGLLLPMLSLILEQEGVSSGVNGLHAASLYVGVFLAMFVVERIVRTYGYKRSISLGFVIVLISCLIFPLYPSMLVWVILRLLVGIGDSLLHYATQLWIVSASPKETRGRNIAFYGMSYAIGFSLGPLGINLLDIAMWLPFVTMAVCLSVALALMQLLPHDYPEPEERRGVAGETKQAYGRIYRLAWFALLPALMFGYMEASLNSNFPVYGLRTGLTEQWISVLLPAVGVGSLVLQIPLGIASDRWGRKKWLVSSGGIGGLAFLSVPFMPNEWALLACLALAGGFVGSFFSLGLAYAADLLPRSLLPKANIVASIHFSIGSIIGPNLGGMGIQWIHPASMFLMLGGMYILFVSLGLWHRSVQIKGG</sequence>
<dbReference type="CDD" id="cd17477">
    <property type="entry name" value="MFS_YcaD_like"/>
    <property type="match status" value="1"/>
</dbReference>
<protein>
    <submittedName>
        <fullName evidence="9">MFS transporter</fullName>
    </submittedName>
</protein>
<dbReference type="PROSITE" id="PS00216">
    <property type="entry name" value="SUGAR_TRANSPORT_1"/>
    <property type="match status" value="1"/>
</dbReference>
<gene>
    <name evidence="9" type="ORF">ACFSUC_16265</name>
</gene>
<evidence type="ECO:0000256" key="4">
    <source>
        <dbReference type="ARBA" id="ARBA00022692"/>
    </source>
</evidence>
<dbReference type="InterPro" id="IPR036259">
    <property type="entry name" value="MFS_trans_sf"/>
</dbReference>